<dbReference type="SUPFAM" id="SSF51344">
    <property type="entry name" value="Epsilon subunit of F1F0-ATP synthase N-terminal domain"/>
    <property type="match status" value="1"/>
</dbReference>
<comment type="subunit">
    <text evidence="10 11">F-type ATPases have 2 components, CF(1) - the catalytic core - and CF(0) - the membrane proton channel. CF(1) has five subunits: alpha(3), beta(3), gamma(1), delta(1), epsilon(1). CF(0) has three main subunits: a, b and c.</text>
</comment>
<dbReference type="RefSeq" id="WP_222876135.1">
    <property type="nucleotide sequence ID" value="NZ_AP023361.1"/>
</dbReference>
<dbReference type="Proteomes" id="UP000515317">
    <property type="component" value="Chromosome"/>
</dbReference>
<evidence type="ECO:0000256" key="8">
    <source>
        <dbReference type="ARBA" id="ARBA00023196"/>
    </source>
</evidence>
<evidence type="ECO:0000256" key="1">
    <source>
        <dbReference type="ARBA" id="ARBA00003543"/>
    </source>
</evidence>
<dbReference type="HAMAP" id="MF_00530">
    <property type="entry name" value="ATP_synth_epsil_bac"/>
    <property type="match status" value="1"/>
</dbReference>
<keyword evidence="5 10" id="KW-0375">Hydrogen ion transport</keyword>
<dbReference type="NCBIfam" id="NF001851">
    <property type="entry name" value="PRK00571.2-4"/>
    <property type="match status" value="1"/>
</dbReference>
<evidence type="ECO:0000256" key="3">
    <source>
        <dbReference type="ARBA" id="ARBA00005712"/>
    </source>
</evidence>
<evidence type="ECO:0000256" key="4">
    <source>
        <dbReference type="ARBA" id="ARBA00022448"/>
    </source>
</evidence>
<evidence type="ECO:0000313" key="14">
    <source>
        <dbReference type="Proteomes" id="UP000515317"/>
    </source>
</evidence>
<dbReference type="InterPro" id="IPR020546">
    <property type="entry name" value="ATP_synth_F1_dsu/esu_N"/>
</dbReference>
<comment type="function">
    <text evidence="1 10">Produces ATP from ADP in the presence of a proton gradient across the membrane.</text>
</comment>
<accession>A0A6S6QH13</accession>
<keyword evidence="10" id="KW-1003">Cell membrane</keyword>
<keyword evidence="8 10" id="KW-0139">CF(1)</keyword>
<evidence type="ECO:0000256" key="6">
    <source>
        <dbReference type="ARBA" id="ARBA00023065"/>
    </source>
</evidence>
<dbReference type="GO" id="GO:0005886">
    <property type="term" value="C:plasma membrane"/>
    <property type="evidence" value="ECO:0007669"/>
    <property type="project" value="UniProtKB-SubCell"/>
</dbReference>
<dbReference type="GO" id="GO:0045259">
    <property type="term" value="C:proton-transporting ATP synthase complex"/>
    <property type="evidence" value="ECO:0007669"/>
    <property type="project" value="UniProtKB-KW"/>
</dbReference>
<keyword evidence="6 10" id="KW-0406">Ion transport</keyword>
<dbReference type="CDD" id="cd12152">
    <property type="entry name" value="F1-ATPase_delta"/>
    <property type="match status" value="1"/>
</dbReference>
<evidence type="ECO:0000256" key="10">
    <source>
        <dbReference type="HAMAP-Rule" id="MF_00530"/>
    </source>
</evidence>
<comment type="subcellular location">
    <subcellularLocation>
        <location evidence="10">Cell membrane</location>
        <topology evidence="10">Peripheral membrane protein</topology>
    </subcellularLocation>
    <subcellularLocation>
        <location evidence="2">Endomembrane system</location>
        <topology evidence="2">Peripheral membrane protein</topology>
    </subcellularLocation>
</comment>
<evidence type="ECO:0000313" key="13">
    <source>
        <dbReference type="EMBL" id="BCJ89424.1"/>
    </source>
</evidence>
<dbReference type="AlphaFoldDB" id="A0A6S6QH13"/>
<dbReference type="EMBL" id="AP023361">
    <property type="protein sequence ID" value="BCJ89424.1"/>
    <property type="molecule type" value="Genomic_DNA"/>
</dbReference>
<evidence type="ECO:0000256" key="5">
    <source>
        <dbReference type="ARBA" id="ARBA00022781"/>
    </source>
</evidence>
<gene>
    <name evidence="10 13" type="primary">atpC</name>
    <name evidence="13" type="ORF">IZ6_01590</name>
</gene>
<dbReference type="GO" id="GO:0005524">
    <property type="term" value="F:ATP binding"/>
    <property type="evidence" value="ECO:0007669"/>
    <property type="project" value="UniProtKB-UniRule"/>
</dbReference>
<feature type="domain" description="ATP synthase F1 complex delta/epsilon subunit N-terminal" evidence="12">
    <location>
        <begin position="5"/>
        <end position="83"/>
    </location>
</feature>
<protein>
    <recommendedName>
        <fullName evidence="10">ATP synthase epsilon chain</fullName>
    </recommendedName>
    <alternativeName>
        <fullName evidence="10">ATP synthase F1 sector epsilon subunit</fullName>
    </alternativeName>
    <alternativeName>
        <fullName evidence="10">F-ATPase epsilon subunit</fullName>
    </alternativeName>
</protein>
<dbReference type="KEGG" id="tso:IZ6_01590"/>
<evidence type="ECO:0000259" key="12">
    <source>
        <dbReference type="Pfam" id="PF02823"/>
    </source>
</evidence>
<proteinExistence type="inferred from homology"/>
<name>A0A6S6QH13_9HYPH</name>
<keyword evidence="7 10" id="KW-0472">Membrane</keyword>
<keyword evidence="9 10" id="KW-0066">ATP synthesis</keyword>
<evidence type="ECO:0000256" key="11">
    <source>
        <dbReference type="RuleBase" id="RU003656"/>
    </source>
</evidence>
<dbReference type="GO" id="GO:0012505">
    <property type="term" value="C:endomembrane system"/>
    <property type="evidence" value="ECO:0007669"/>
    <property type="project" value="UniProtKB-SubCell"/>
</dbReference>
<dbReference type="Pfam" id="PF02823">
    <property type="entry name" value="ATP-synt_DE_N"/>
    <property type="match status" value="1"/>
</dbReference>
<dbReference type="InterPro" id="IPR036771">
    <property type="entry name" value="ATPsynth_dsu/esu_N"/>
</dbReference>
<dbReference type="GO" id="GO:0046933">
    <property type="term" value="F:proton-transporting ATP synthase activity, rotational mechanism"/>
    <property type="evidence" value="ECO:0007669"/>
    <property type="project" value="UniProtKB-UniRule"/>
</dbReference>
<dbReference type="PANTHER" id="PTHR13822">
    <property type="entry name" value="ATP SYNTHASE DELTA/EPSILON CHAIN"/>
    <property type="match status" value="1"/>
</dbReference>
<reference evidence="13 14" key="1">
    <citation type="submission" date="2020-08" db="EMBL/GenBank/DDBJ databases">
        <title>Genome sequence of Rhizobiales bacterium strain IZ6.</title>
        <authorList>
            <person name="Nakai R."/>
            <person name="Naganuma T."/>
        </authorList>
    </citation>
    <scope>NUCLEOTIDE SEQUENCE [LARGE SCALE GENOMIC DNA]</scope>
    <source>
        <strain evidence="13 14">IZ6</strain>
    </source>
</reference>
<evidence type="ECO:0000256" key="7">
    <source>
        <dbReference type="ARBA" id="ARBA00023136"/>
    </source>
</evidence>
<evidence type="ECO:0000256" key="9">
    <source>
        <dbReference type="ARBA" id="ARBA00023310"/>
    </source>
</evidence>
<dbReference type="PANTHER" id="PTHR13822:SF10">
    <property type="entry name" value="ATP SYNTHASE EPSILON CHAIN, CHLOROPLASTIC"/>
    <property type="match status" value="1"/>
</dbReference>
<evidence type="ECO:0000256" key="2">
    <source>
        <dbReference type="ARBA" id="ARBA00004184"/>
    </source>
</evidence>
<keyword evidence="14" id="KW-1185">Reference proteome</keyword>
<dbReference type="NCBIfam" id="TIGR01216">
    <property type="entry name" value="ATP_synt_epsi"/>
    <property type="match status" value="1"/>
</dbReference>
<sequence>MASFAFELVSPEKLLVSEQAEAVTAAGVEGEFTVLAQHAPFITVLKPGFVRIKAAGGGEQVFYVRGGFAEVNPDGLTILADFAVPAAELDGAVYAKEIEIAEAALGHAHSDEAKRRAQERLDWLKDLRAQATAAAH</sequence>
<comment type="similarity">
    <text evidence="3 10 11">Belongs to the ATPase epsilon chain family.</text>
</comment>
<keyword evidence="4 10" id="KW-0813">Transport</keyword>
<organism evidence="13 14">
    <name type="scientific">Terrihabitans soli</name>
    <dbReference type="NCBI Taxonomy" id="708113"/>
    <lineage>
        <taxon>Bacteria</taxon>
        <taxon>Pseudomonadati</taxon>
        <taxon>Pseudomonadota</taxon>
        <taxon>Alphaproteobacteria</taxon>
        <taxon>Hyphomicrobiales</taxon>
        <taxon>Terrihabitans</taxon>
    </lineage>
</organism>
<dbReference type="Gene3D" id="2.60.15.10">
    <property type="entry name" value="F0F1 ATP synthase delta/epsilon subunit, N-terminal"/>
    <property type="match status" value="1"/>
</dbReference>
<dbReference type="InterPro" id="IPR001469">
    <property type="entry name" value="ATP_synth_F1_dsu/esu"/>
</dbReference>